<dbReference type="PRINTS" id="PR00081">
    <property type="entry name" value="GDHRDH"/>
</dbReference>
<dbReference type="AlphaFoldDB" id="A0A431C5E8"/>
<evidence type="ECO:0000313" key="4">
    <source>
        <dbReference type="Proteomes" id="UP000288507"/>
    </source>
</evidence>
<dbReference type="Proteomes" id="UP000288507">
    <property type="component" value="Unassembled WGS sequence"/>
</dbReference>
<accession>A0A431C5E8</accession>
<dbReference type="GO" id="GO:0016491">
    <property type="term" value="F:oxidoreductase activity"/>
    <property type="evidence" value="ECO:0007669"/>
    <property type="project" value="UniProtKB-KW"/>
</dbReference>
<dbReference type="PANTHER" id="PTHR43477:SF1">
    <property type="entry name" value="DIHYDROANTICAPSIN 7-DEHYDROGENASE"/>
    <property type="match status" value="1"/>
</dbReference>
<dbReference type="EMBL" id="PRBV01000001">
    <property type="protein sequence ID" value="RTJ80768.1"/>
    <property type="molecule type" value="Genomic_DNA"/>
</dbReference>
<sequence length="250" mass="28018">MSKDFFSFKDKVCLIMGASSGLGRKTCQILDSLGAKVIAVARREDRLKELKDECKNLDYKVYDLSSQMEIKNLVDEIVNQYGKINAMAYFAGISCIKPLRMVDIEEAKKVFDINFFSCLELLKCLYDKRKSENLSVVLVSSSSLNMSVSSMSIYDTSKGALNSLVVSLVKDFAKFGYRINSILPGHIDTEMTHKASLIRSKDYEYELANFYPLGVGKESDIANLCTFLLSPLSSWMSGQSIRMDGGRALY</sequence>
<evidence type="ECO:0000256" key="1">
    <source>
        <dbReference type="ARBA" id="ARBA00006484"/>
    </source>
</evidence>
<evidence type="ECO:0000313" key="3">
    <source>
        <dbReference type="EMBL" id="RTJ80768.1"/>
    </source>
</evidence>
<comment type="caution">
    <text evidence="3">The sequence shown here is derived from an EMBL/GenBank/DDBJ whole genome shotgun (WGS) entry which is preliminary data.</text>
</comment>
<dbReference type="PANTHER" id="PTHR43477">
    <property type="entry name" value="DIHYDROANTICAPSIN 7-DEHYDROGENASE"/>
    <property type="match status" value="1"/>
</dbReference>
<dbReference type="Pfam" id="PF13561">
    <property type="entry name" value="adh_short_C2"/>
    <property type="match status" value="1"/>
</dbReference>
<proteinExistence type="inferred from homology"/>
<dbReference type="SUPFAM" id="SSF51735">
    <property type="entry name" value="NAD(P)-binding Rossmann-fold domains"/>
    <property type="match status" value="1"/>
</dbReference>
<name>A0A431C5E8_CAMJU</name>
<organism evidence="3 4">
    <name type="scientific">Campylobacter jejuni</name>
    <dbReference type="NCBI Taxonomy" id="197"/>
    <lineage>
        <taxon>Bacteria</taxon>
        <taxon>Pseudomonadati</taxon>
        <taxon>Campylobacterota</taxon>
        <taxon>Epsilonproteobacteria</taxon>
        <taxon>Campylobacterales</taxon>
        <taxon>Campylobacteraceae</taxon>
        <taxon>Campylobacter</taxon>
    </lineage>
</organism>
<dbReference type="InterPro" id="IPR051122">
    <property type="entry name" value="SDR_DHRS6-like"/>
</dbReference>
<evidence type="ECO:0000256" key="2">
    <source>
        <dbReference type="ARBA" id="ARBA00023002"/>
    </source>
</evidence>
<dbReference type="InterPro" id="IPR036291">
    <property type="entry name" value="NAD(P)-bd_dom_sf"/>
</dbReference>
<keyword evidence="2" id="KW-0560">Oxidoreductase</keyword>
<reference evidence="3 4" key="1">
    <citation type="journal article" date="2019" name="Appl. Environ. Microbiol.">
        <title>Population genetics and characterization of Campylobacter jejuni isolates in western jackdaws and game birds in Finland.</title>
        <authorList>
            <person name="Kovanen S."/>
            <person name="Rossi M."/>
            <person name="Pohja-Mykra M."/>
            <person name="Nieminen T."/>
            <person name="Raunio-Saarnisto M."/>
            <person name="Sauvala M."/>
            <person name="Fredriksson-Ahomaa M."/>
            <person name="Hanninen M.L."/>
            <person name="Kivisto R."/>
        </authorList>
    </citation>
    <scope>NUCLEOTIDE SEQUENCE [LARGE SCALE GENOMIC DNA]</scope>
    <source>
        <strain evidence="3 4">CB313</strain>
    </source>
</reference>
<dbReference type="RefSeq" id="WP_126223036.1">
    <property type="nucleotide sequence ID" value="NZ_PQZY01000001.1"/>
</dbReference>
<dbReference type="CDD" id="cd05233">
    <property type="entry name" value="SDR_c"/>
    <property type="match status" value="1"/>
</dbReference>
<comment type="similarity">
    <text evidence="1">Belongs to the short-chain dehydrogenases/reductases (SDR) family.</text>
</comment>
<protein>
    <recommendedName>
        <fullName evidence="5">SDR family oxidoreductase</fullName>
    </recommendedName>
</protein>
<dbReference type="InterPro" id="IPR002347">
    <property type="entry name" value="SDR_fam"/>
</dbReference>
<gene>
    <name evidence="3" type="ORF">C3H57_00170</name>
</gene>
<dbReference type="Gene3D" id="3.40.50.720">
    <property type="entry name" value="NAD(P)-binding Rossmann-like Domain"/>
    <property type="match status" value="1"/>
</dbReference>
<evidence type="ECO:0008006" key="5">
    <source>
        <dbReference type="Google" id="ProtNLM"/>
    </source>
</evidence>